<accession>A0ABW5BTZ3</accession>
<organism evidence="1 2">
    <name type="scientific">Metabacillus endolithicus</name>
    <dbReference type="NCBI Taxonomy" id="1535204"/>
    <lineage>
        <taxon>Bacteria</taxon>
        <taxon>Bacillati</taxon>
        <taxon>Bacillota</taxon>
        <taxon>Bacilli</taxon>
        <taxon>Bacillales</taxon>
        <taxon>Bacillaceae</taxon>
        <taxon>Metabacillus</taxon>
    </lineage>
</organism>
<name>A0ABW5BTZ3_9BACI</name>
<reference evidence="2" key="1">
    <citation type="journal article" date="2019" name="Int. J. Syst. Evol. Microbiol.">
        <title>The Global Catalogue of Microorganisms (GCM) 10K type strain sequencing project: providing services to taxonomists for standard genome sequencing and annotation.</title>
        <authorList>
            <consortium name="The Broad Institute Genomics Platform"/>
            <consortium name="The Broad Institute Genome Sequencing Center for Infectious Disease"/>
            <person name="Wu L."/>
            <person name="Ma J."/>
        </authorList>
    </citation>
    <scope>NUCLEOTIDE SEQUENCE [LARGE SCALE GENOMIC DNA]</scope>
    <source>
        <strain evidence="2">CGMCC 1.15474</strain>
    </source>
</reference>
<dbReference type="Proteomes" id="UP001597318">
    <property type="component" value="Unassembled WGS sequence"/>
</dbReference>
<protein>
    <submittedName>
        <fullName evidence="1">Uncharacterized protein</fullName>
    </submittedName>
</protein>
<proteinExistence type="predicted"/>
<evidence type="ECO:0000313" key="1">
    <source>
        <dbReference type="EMBL" id="MFD2212321.1"/>
    </source>
</evidence>
<dbReference type="RefSeq" id="WP_247342593.1">
    <property type="nucleotide sequence ID" value="NZ_CP095550.1"/>
</dbReference>
<comment type="caution">
    <text evidence="1">The sequence shown here is derived from an EMBL/GenBank/DDBJ whole genome shotgun (WGS) entry which is preliminary data.</text>
</comment>
<keyword evidence="2" id="KW-1185">Reference proteome</keyword>
<evidence type="ECO:0000313" key="2">
    <source>
        <dbReference type="Proteomes" id="UP001597318"/>
    </source>
</evidence>
<dbReference type="EMBL" id="JBHUIK010000001">
    <property type="protein sequence ID" value="MFD2212321.1"/>
    <property type="molecule type" value="Genomic_DNA"/>
</dbReference>
<sequence>MSEYKGDIRNYGDDVSDLEVSPFEHLRMLYDRTELHKVQDKLNYEDKVQLAYYDVILLQNAEKMVENISKVYDFNQSTEIPLEQWWWHLDKMIKGDINFGISSEMGKVI</sequence>
<gene>
    <name evidence="1" type="ORF">ACFSKK_01190</name>
</gene>